<dbReference type="Gene3D" id="3.30.70.2450">
    <property type="match status" value="1"/>
</dbReference>
<evidence type="ECO:0000256" key="3">
    <source>
        <dbReference type="ARBA" id="ARBA00022827"/>
    </source>
</evidence>
<dbReference type="GO" id="GO:0071949">
    <property type="term" value="F:FAD binding"/>
    <property type="evidence" value="ECO:0007669"/>
    <property type="project" value="InterPro"/>
</dbReference>
<name>A0A7G1PFN1_9ACTN</name>
<evidence type="ECO:0000256" key="4">
    <source>
        <dbReference type="SAM" id="MobiDB-lite"/>
    </source>
</evidence>
<feature type="region of interest" description="Disordered" evidence="4">
    <location>
        <begin position="300"/>
        <end position="363"/>
    </location>
</feature>
<reference evidence="6 7" key="1">
    <citation type="journal article" date="2014" name="Int. J. Syst. Evol. Microbiol.">
        <title>Complete genome sequence of Corynebacterium casei LMG S-19264T (=DSM 44701T), isolated from a smear-ripened cheese.</title>
        <authorList>
            <consortium name="US DOE Joint Genome Institute (JGI-PGF)"/>
            <person name="Walter F."/>
            <person name="Albersmeier A."/>
            <person name="Kalinowski J."/>
            <person name="Ruckert C."/>
        </authorList>
    </citation>
    <scope>NUCLEOTIDE SEQUENCE [LARGE SCALE GENOMIC DNA]</scope>
    <source>
        <strain evidence="6 7">JCM 4677</strain>
    </source>
</reference>
<organism evidence="6 7">
    <name type="scientific">Streptomyces aurantiacus</name>
    <dbReference type="NCBI Taxonomy" id="47760"/>
    <lineage>
        <taxon>Bacteria</taxon>
        <taxon>Bacillati</taxon>
        <taxon>Actinomycetota</taxon>
        <taxon>Actinomycetes</taxon>
        <taxon>Kitasatosporales</taxon>
        <taxon>Streptomycetaceae</taxon>
        <taxon>Streptomyces</taxon>
        <taxon>Streptomyces aurantiacus group</taxon>
    </lineage>
</organism>
<feature type="compositionally biased region" description="Basic residues" evidence="4">
    <location>
        <begin position="306"/>
        <end position="318"/>
    </location>
</feature>
<dbReference type="SUPFAM" id="SSF51905">
    <property type="entry name" value="FAD/NAD(P)-binding domain"/>
    <property type="match status" value="1"/>
</dbReference>
<feature type="domain" description="FAD-binding" evidence="5">
    <location>
        <begin position="36"/>
        <end position="275"/>
    </location>
</feature>
<dbReference type="InterPro" id="IPR050641">
    <property type="entry name" value="RIFMO-like"/>
</dbReference>
<dbReference type="InterPro" id="IPR002938">
    <property type="entry name" value="FAD-bd"/>
</dbReference>
<keyword evidence="3" id="KW-0274">FAD</keyword>
<proteinExistence type="predicted"/>
<dbReference type="KEGG" id="sgm:GCM10017557_82100"/>
<sequence length="363" mass="39806">MPVRIVDRLPEPTTESRAIIVHARSLEMFERLGWTIAQTETERILTKGLAEYSITVERGVALAGLTQHEYGGRVVLEHADETHESAGTGWLVGADGGHSRTRQMVGSALAGKFKGEKFLMGDVNAAHDLDPHTMYTFFSPHDGPLLVFPMQGDRLRLIANTSTDEQRTATQEWLQQVVEERAEHPIRIRDARWLTVCEVHHAQVPEYRVGRVVLAGDAAHVHSPAGGQGMNTGIQDAHDLAWKLALVSTGQARPAMLDSHHAERHPVGAQVIRFASTLTRVGTLAEPVAQKLRYKGCTCSPASPRSARRWPTARRRPPSRTGRARSWSRTGAAATCTPATTSPQPARSCARRSPKHTSTCCSP</sequence>
<evidence type="ECO:0000256" key="1">
    <source>
        <dbReference type="ARBA" id="ARBA00001974"/>
    </source>
</evidence>
<gene>
    <name evidence="6" type="ORF">GCM10017557_82100</name>
</gene>
<evidence type="ECO:0000259" key="5">
    <source>
        <dbReference type="Pfam" id="PF01494"/>
    </source>
</evidence>
<keyword evidence="7" id="KW-1185">Reference proteome</keyword>
<dbReference type="InterPro" id="IPR036188">
    <property type="entry name" value="FAD/NAD-bd_sf"/>
</dbReference>
<evidence type="ECO:0000256" key="2">
    <source>
        <dbReference type="ARBA" id="ARBA00022630"/>
    </source>
</evidence>
<feature type="compositionally biased region" description="Low complexity" evidence="4">
    <location>
        <begin position="319"/>
        <end position="346"/>
    </location>
</feature>
<dbReference type="Pfam" id="PF01494">
    <property type="entry name" value="FAD_binding_3"/>
    <property type="match status" value="1"/>
</dbReference>
<dbReference type="PANTHER" id="PTHR43004">
    <property type="entry name" value="TRK SYSTEM POTASSIUM UPTAKE PROTEIN"/>
    <property type="match status" value="1"/>
</dbReference>
<protein>
    <recommendedName>
        <fullName evidence="5">FAD-binding domain-containing protein</fullName>
    </recommendedName>
</protein>
<dbReference type="AlphaFoldDB" id="A0A7G1PFN1"/>
<comment type="cofactor">
    <cofactor evidence="1">
        <name>FAD</name>
        <dbReference type="ChEBI" id="CHEBI:57692"/>
    </cofactor>
</comment>
<keyword evidence="2" id="KW-0285">Flavoprotein</keyword>
<dbReference type="GO" id="GO:0016709">
    <property type="term" value="F:oxidoreductase activity, acting on paired donors, with incorporation or reduction of molecular oxygen, NAD(P)H as one donor, and incorporation of one atom of oxygen"/>
    <property type="evidence" value="ECO:0007669"/>
    <property type="project" value="UniProtKB-ARBA"/>
</dbReference>
<evidence type="ECO:0000313" key="7">
    <source>
        <dbReference type="Proteomes" id="UP000516444"/>
    </source>
</evidence>
<dbReference type="Proteomes" id="UP000516444">
    <property type="component" value="Chromosome"/>
</dbReference>
<dbReference type="PANTHER" id="PTHR43004:SF19">
    <property type="entry name" value="BINDING MONOOXYGENASE, PUTATIVE (JCVI)-RELATED"/>
    <property type="match status" value="1"/>
</dbReference>
<dbReference type="EMBL" id="AP023440">
    <property type="protein sequence ID" value="BCL33351.1"/>
    <property type="molecule type" value="Genomic_DNA"/>
</dbReference>
<dbReference type="PRINTS" id="PR00420">
    <property type="entry name" value="RNGMNOXGNASE"/>
</dbReference>
<dbReference type="Gene3D" id="3.50.50.60">
    <property type="entry name" value="FAD/NAD(P)-binding domain"/>
    <property type="match status" value="2"/>
</dbReference>
<evidence type="ECO:0000313" key="6">
    <source>
        <dbReference type="EMBL" id="BCL33351.1"/>
    </source>
</evidence>
<accession>A0A7G1PFN1</accession>